<dbReference type="eggNOG" id="arCOG01137">
    <property type="taxonomic scope" value="Archaea"/>
</dbReference>
<evidence type="ECO:0000313" key="3">
    <source>
        <dbReference type="EMBL" id="ADL18717.1"/>
    </source>
</evidence>
<dbReference type="InterPro" id="IPR029069">
    <property type="entry name" value="HotDog_dom_sf"/>
</dbReference>
<proteinExistence type="inferred from homology"/>
<comment type="similarity">
    <text evidence="1">Belongs to the 4-hydroxybenzoyl-CoA thioesterase family.</text>
</comment>
<dbReference type="SUPFAM" id="SSF54637">
    <property type="entry name" value="Thioesterase/thiol ester dehydrase-isomerase"/>
    <property type="match status" value="1"/>
</dbReference>
<dbReference type="HOGENOM" id="CLU_101141_5_1_2"/>
<evidence type="ECO:0008006" key="5">
    <source>
        <dbReference type="Google" id="ProtNLM"/>
    </source>
</evidence>
<dbReference type="GeneID" id="9498533"/>
<gene>
    <name evidence="3" type="ordered locus">ASAC_0310</name>
</gene>
<sequence length="153" mass="17390">MASRPIFSASYRVYWSETDAACWMHFSNYFRVCERTEEEFLARLGFTQDSHPGKRLIMPRVSAKCDYKSPLGPGDSYRVDITGIIIGRSSLTYEYEIYNETTNRLAAKCTIVTVAYDENLRGSVELPRELKEKLLAAGARLRDEVNDSIKATG</sequence>
<dbReference type="AlphaFoldDB" id="D9Q079"/>
<reference evidence="3 4" key="1">
    <citation type="journal article" date="2010" name="Appl. Environ. Microbiol.">
        <title>The genome sequence of the crenarchaeon Acidilobus saccharovorans supports a new order, Acidilobales, and suggests an important ecological role in terrestrial acidic hot springs.</title>
        <authorList>
            <person name="Mardanov A.V."/>
            <person name="Svetlitchnyi V.A."/>
            <person name="Beletsky A.V."/>
            <person name="Prokofeva M.I."/>
            <person name="Bonch-Osmolovskaya E.A."/>
            <person name="Ravin N.V."/>
            <person name="Skryabin K.G."/>
        </authorList>
    </citation>
    <scope>NUCLEOTIDE SEQUENCE [LARGE SCALE GENOMIC DNA]</scope>
    <source>
        <strain evidence="4">DSM 16705 / JCM 18335 / VKM B-2471 / 345-15</strain>
    </source>
</reference>
<dbReference type="STRING" id="666510.ASAC_0310"/>
<dbReference type="GO" id="GO:0047617">
    <property type="term" value="F:fatty acyl-CoA hydrolase activity"/>
    <property type="evidence" value="ECO:0007669"/>
    <property type="project" value="TreeGrafter"/>
</dbReference>
<name>D9Q079_ACIS3</name>
<accession>D9Q079</accession>
<evidence type="ECO:0000256" key="2">
    <source>
        <dbReference type="ARBA" id="ARBA00022801"/>
    </source>
</evidence>
<organism evidence="3 4">
    <name type="scientific">Acidilobus saccharovorans (strain DSM 16705 / JCM 18335 / VKM B-2471 / 345-15)</name>
    <dbReference type="NCBI Taxonomy" id="666510"/>
    <lineage>
        <taxon>Archaea</taxon>
        <taxon>Thermoproteota</taxon>
        <taxon>Thermoprotei</taxon>
        <taxon>Acidilobales</taxon>
        <taxon>Acidilobaceae</taxon>
        <taxon>Acidilobus</taxon>
    </lineage>
</organism>
<dbReference type="RefSeq" id="WP_013266229.1">
    <property type="nucleotide sequence ID" value="NC_014374.1"/>
</dbReference>
<dbReference type="Gene3D" id="3.10.129.10">
    <property type="entry name" value="Hotdog Thioesterase"/>
    <property type="match status" value="1"/>
</dbReference>
<dbReference type="KEGG" id="asc:ASAC_0310"/>
<dbReference type="InterPro" id="IPR050563">
    <property type="entry name" value="4-hydroxybenzoyl-CoA_TE"/>
</dbReference>
<dbReference type="EMBL" id="CP001742">
    <property type="protein sequence ID" value="ADL18717.1"/>
    <property type="molecule type" value="Genomic_DNA"/>
</dbReference>
<evidence type="ECO:0000256" key="1">
    <source>
        <dbReference type="ARBA" id="ARBA00005953"/>
    </source>
</evidence>
<dbReference type="InParanoid" id="D9Q079"/>
<dbReference type="Pfam" id="PF13279">
    <property type="entry name" value="4HBT_2"/>
    <property type="match status" value="1"/>
</dbReference>
<dbReference type="Proteomes" id="UP000000346">
    <property type="component" value="Chromosome"/>
</dbReference>
<keyword evidence="2" id="KW-0378">Hydrolase</keyword>
<dbReference type="CDD" id="cd00586">
    <property type="entry name" value="4HBT"/>
    <property type="match status" value="1"/>
</dbReference>
<protein>
    <recommendedName>
        <fullName evidence="5">Thioesterase</fullName>
    </recommendedName>
</protein>
<evidence type="ECO:0000313" key="4">
    <source>
        <dbReference type="Proteomes" id="UP000000346"/>
    </source>
</evidence>
<keyword evidence="4" id="KW-1185">Reference proteome</keyword>
<dbReference type="OrthoDB" id="21344at2157"/>
<dbReference type="PANTHER" id="PTHR31793:SF27">
    <property type="entry name" value="NOVEL THIOESTERASE SUPERFAMILY DOMAIN AND SAPOSIN A-TYPE DOMAIN CONTAINING PROTEIN (0610012H03RIK)"/>
    <property type="match status" value="1"/>
</dbReference>
<dbReference type="PANTHER" id="PTHR31793">
    <property type="entry name" value="4-HYDROXYBENZOYL-COA THIOESTERASE FAMILY MEMBER"/>
    <property type="match status" value="1"/>
</dbReference>